<name>I4A7Q3_DESDJ</name>
<dbReference type="EMBL" id="CP003348">
    <property type="protein sequence ID" value="AFL99987.1"/>
    <property type="molecule type" value="Genomic_DNA"/>
</dbReference>
<dbReference type="RefSeq" id="WP_014793477.1">
    <property type="nucleotide sequence ID" value="NC_018017.1"/>
</dbReference>
<dbReference type="InterPro" id="IPR025142">
    <property type="entry name" value="DUF4073"/>
</dbReference>
<keyword evidence="8" id="KW-1185">Reference proteome</keyword>
<feature type="domain" description="DUF4073" evidence="4">
    <location>
        <begin position="1883"/>
        <end position="1947"/>
    </location>
</feature>
<dbReference type="Pfam" id="PF13285">
    <property type="entry name" value="DUF4073"/>
    <property type="match status" value="2"/>
</dbReference>
<dbReference type="InterPro" id="IPR008969">
    <property type="entry name" value="CarboxyPept-like_regulatory"/>
</dbReference>
<dbReference type="Gene3D" id="2.60.40.1140">
    <property type="entry name" value="Collagen-binding surface protein Cna, B-type domain"/>
    <property type="match status" value="2"/>
</dbReference>
<feature type="signal peptide" evidence="3">
    <location>
        <begin position="1"/>
        <end position="34"/>
    </location>
</feature>
<evidence type="ECO:0000256" key="2">
    <source>
        <dbReference type="SAM" id="Phobius"/>
    </source>
</evidence>
<feature type="region of interest" description="Disordered" evidence="1">
    <location>
        <begin position="1943"/>
        <end position="1996"/>
    </location>
</feature>
<evidence type="ECO:0000256" key="1">
    <source>
        <dbReference type="SAM" id="MobiDB-lite"/>
    </source>
</evidence>
<dbReference type="Gene3D" id="2.60.40.10">
    <property type="entry name" value="Immunoglobulins"/>
    <property type="match status" value="3"/>
</dbReference>
<evidence type="ECO:0000256" key="3">
    <source>
        <dbReference type="SAM" id="SignalP"/>
    </source>
</evidence>
<dbReference type="OrthoDB" id="3194789at2"/>
<dbReference type="Proteomes" id="UP000006053">
    <property type="component" value="Chromosome"/>
</dbReference>
<protein>
    <recommendedName>
        <fullName evidence="9">Big-1 domain-containing protein</fullName>
    </recommendedName>
</protein>
<evidence type="ECO:0000259" key="6">
    <source>
        <dbReference type="Pfam" id="PF24547"/>
    </source>
</evidence>
<feature type="domain" description="DUF7601" evidence="6">
    <location>
        <begin position="1325"/>
        <end position="1440"/>
    </location>
</feature>
<gene>
    <name evidence="7" type="ordered locus">Desde_1583</name>
</gene>
<feature type="domain" description="SpaA-like prealbumin fold" evidence="5">
    <location>
        <begin position="1110"/>
        <end position="1180"/>
    </location>
</feature>
<keyword evidence="2" id="KW-0812">Transmembrane</keyword>
<dbReference type="Pfam" id="PF24547">
    <property type="entry name" value="DUF7601"/>
    <property type="match status" value="2"/>
</dbReference>
<keyword evidence="2" id="KW-0472">Membrane</keyword>
<evidence type="ECO:0000259" key="4">
    <source>
        <dbReference type="Pfam" id="PF13285"/>
    </source>
</evidence>
<evidence type="ECO:0000313" key="7">
    <source>
        <dbReference type="EMBL" id="AFL99987.1"/>
    </source>
</evidence>
<dbReference type="InterPro" id="IPR041033">
    <property type="entry name" value="SpaA_PFL_dom_1"/>
</dbReference>
<dbReference type="eggNOG" id="COG1409">
    <property type="taxonomic scope" value="Bacteria"/>
</dbReference>
<keyword evidence="2" id="KW-1133">Transmembrane helix</keyword>
<sequence precursor="true">MKRKRNAYRTVLALFLAVLLVFQTLPLNPAAAYAQGAPEGSGITTIGEGSEPGLEVTESEVTTPGAIGVQPMALPMPMAAVPGDKTAVFMTANLSFPLEVKQGDPLVRIEPNGTIQGRQQFTLKSEGLKVPVNGDDSNPTNANPENYIQRGDWIELTSESYFKEVVLPTATRDLNAMTETGMKKLGTVYFTPASIKVVFDGDDSFFNGVGKGVTFSFETTADADVTGMSYGDTKPISIFGTAYQLKNSDVTPAYSITLSSPGQVNWDQYSYRGIQAAQFVEGAITWQSTVSAFDQFDNTIKLSLDGKTFFTNPTEYNTKFGANSGNVQGVYVEGSFKVNNTAVTPTIGEDGSLSYTFPEGTGKDPKVEYKTWIPKAGYYYEHRDPPGNLGRSYRVMFGRVELKEGSTKLVEAGQEISFAPDWIQASASYDHPNQEITWTINVNQKYNKKGLKNFTITNALPAGLELESATWQTWVDGVASEVKSIEPDSNSVYSFGDINGRVQLVIRTKVKAGSSFRIDPRANWELDTPGGIQYNDVKTGIRPTAVTDEAEVTIGAHAFTKSGSVLQADFNLGSVTWTVNLTPQYALPDAVVYDVLIHGGDLNVLDNAVDATGEVSTSTIAKIKANVNTAQLWKKYHVDSLKGVTNATGLSLKAIPLTVDGEVVADLIKVTGYNTDKPTSFSFRALETNPAFLFKQDINADKARWNRALLFDGEVIKSAQNSTNLHIRMLNKDMLFASKPLKADGTPENFTPNNIGSYISNDSNEAWTISAYDRTTKTVTFRLGINMPGYNTEELAKNGGNRVVSDIRLVDTLPEDWEFVPFEDGQTYKLYRGYSDNGSGTGYGTRNDAQTLIEPGINAHVVEFSNSGNVGTFTFSKLESPYVILVKARPSNVALEQYLHDHITNGTNKQVLYNKADLYMTWGGEEKVVTEQRKVIVPIQTLGKSVTKPAPGVLEWTVNYTPPFNMAKDVYLQDTLGAGMNLRKDESGKLVLTLPSMAVYRAKLTPSGALEREGVTLNLSAPNCEVQVEAEPGEGGTTVLKFMMNNPNQLYQFVYQTEVDSTKAKAGDKMGNEVKLMGDDKLKSISAKSESTLDSSDVAASSGSNALLPLKKVDPDGKPLGNVCFTLYKASDGTEVRTGKTGTDGTLNLIFPDPGYYELKETCYDENTYLPNIKIYEVYVGNTPGKPIWVDGVKVDSENRLTVPTPAAGKLTVKNVVKGNNGDTNKEFVYAITFEVEDEDDNTYTYTNPDGTKGTFTLKDRITFKLQDGATFVIEKLLAGVKYLVTQEENTDGHITDPAELQYTETIVYNGDHKADFINTRDWFGSLRISNTVTGSGSDNGKEFEYKIAFSDGGTYSYTKNGGSEPVNIASGGTISLKHDEYIVVKDIPHGVTYTVSQTSYADDGYTTNPGGELSFTGELEFEGKIVNAVEAQAPFKNNRQLPGTLELKTKPASDPGDPKDVAKVPGDGAHPAKLIASLIDESGKPVIGAMVTFKDKDGTVVGTAVTDKDGKAEVEYQADKVMDTDEKTYPFTATTTAKSPSGVPYKESNEVKVIATPAALFGILRDNTTGEVIPNAVITVENVKTGETVTITTDENGVYHHPVNRNEEYTITYNKMVNIGGVPTPVPFTQKADTEGSTTTEGKDIPAEITAVGIVLFKQPDGKSSMIQGTFAGNLKVYLKDETGKYIEEGGVPKAFPLDPLYGTFAAPGLTEQTYTMEVRYEVEPGKELVISKSELKVKADGELNISEELVDPYGTITDKVTGKVIEGAEVTLYYADTPRNQGKGITPGTKVTLPLIPGFAPNDNGSPSQNSDENGEYAYMVFPDTDYYLVVTKPGYETYTSGTISVGTDIVRYDVQMTPVSNSGGGDGGIGGGYTPQVPTAPKVSADDTRNILVGMNIDMEYSVDGGSWRTYDPANLPDLSGNHTVRVRLKAQGSTPAGEITTLNFTVKGSGNNANSGNSGNSGNNGNNGNNGSSSESGNTPQTPSAPQVKADDTKNILVGMDTTMEYSVDGGSWHTYDPANPPSLPGNHTVQVRTKATDTTPAGEMATLRFTAKGTAGNELDDVPKTGDNSAPLSFYLALGLMSLILLGICLPNRRKQSNI</sequence>
<feature type="domain" description="DUF4073" evidence="4">
    <location>
        <begin position="1989"/>
        <end position="2054"/>
    </location>
</feature>
<dbReference type="eggNOG" id="COG4932">
    <property type="taxonomic scope" value="Bacteria"/>
</dbReference>
<evidence type="ECO:0008006" key="9">
    <source>
        <dbReference type="Google" id="ProtNLM"/>
    </source>
</evidence>
<keyword evidence="3" id="KW-0732">Signal</keyword>
<dbReference type="KEGG" id="ddh:Desde_1583"/>
<dbReference type="HOGENOM" id="CLU_232108_0_0_9"/>
<accession>I4A7Q3</accession>
<proteinExistence type="predicted"/>
<dbReference type="InterPro" id="IPR055382">
    <property type="entry name" value="DUF7601"/>
</dbReference>
<reference evidence="7 8" key="2">
    <citation type="journal article" date="2015" name="J. Bacteriol.">
        <title>Genomic, proteomic, and biochemical analysis of the organohalide respiratory pathway in Desulfitobacterium dehalogenans.</title>
        <authorList>
            <person name="Kruse T."/>
            <person name="van de Pas B.A."/>
            <person name="Atteia A."/>
            <person name="Krab K."/>
            <person name="Hagen W.R."/>
            <person name="Goodwin L."/>
            <person name="Chain P."/>
            <person name="Boeren S."/>
            <person name="Maphosa F."/>
            <person name="Schraa G."/>
            <person name="de Vos W.M."/>
            <person name="van der Oost J."/>
            <person name="Smidt H."/>
            <person name="Stams A.J."/>
        </authorList>
    </citation>
    <scope>NUCLEOTIDE SEQUENCE [LARGE SCALE GENOMIC DNA]</scope>
    <source>
        <strain evidence="8">ATCC 51507 / DSM 9161 / JW/IU-DC1</strain>
    </source>
</reference>
<feature type="transmembrane region" description="Helical" evidence="2">
    <location>
        <begin position="2077"/>
        <end position="2095"/>
    </location>
</feature>
<dbReference type="STRING" id="756499.Desde_1583"/>
<evidence type="ECO:0000313" key="8">
    <source>
        <dbReference type="Proteomes" id="UP000006053"/>
    </source>
</evidence>
<dbReference type="InterPro" id="IPR013783">
    <property type="entry name" value="Ig-like_fold"/>
</dbReference>
<reference evidence="8" key="1">
    <citation type="submission" date="2012-06" db="EMBL/GenBank/DDBJ databases">
        <title>Complete sequence of Desulfitobacterium dehalogenans ATCC 51507.</title>
        <authorList>
            <person name="Lucas S."/>
            <person name="Han J."/>
            <person name="Lapidus A."/>
            <person name="Cheng J.-F."/>
            <person name="Goodwin L."/>
            <person name="Pitluck S."/>
            <person name="Peters L."/>
            <person name="Ovchinnikova G."/>
            <person name="Teshima H."/>
            <person name="Detter J.C."/>
            <person name="Han C."/>
            <person name="Tapia R."/>
            <person name="Land M."/>
            <person name="Hauser L."/>
            <person name="Kyrpides N."/>
            <person name="Ivanova N."/>
            <person name="Pagani I."/>
            <person name="Kruse T."/>
            <person name="de Vos W.M."/>
            <person name="Smidt H."/>
            <person name="Woyke T."/>
        </authorList>
    </citation>
    <scope>NUCLEOTIDE SEQUENCE [LARGE SCALE GENOMIC DNA]</scope>
    <source>
        <strain evidence="8">ATCC 51507 / DSM 9161 / JW/IU-DC1</strain>
    </source>
</reference>
<feature type="domain" description="DUF7601" evidence="6">
    <location>
        <begin position="1209"/>
        <end position="1321"/>
    </location>
</feature>
<feature type="chain" id="PRO_5003685586" description="Big-1 domain-containing protein" evidence="3">
    <location>
        <begin position="35"/>
        <end position="2104"/>
    </location>
</feature>
<dbReference type="SUPFAM" id="SSF49464">
    <property type="entry name" value="Carboxypeptidase regulatory domain-like"/>
    <property type="match status" value="2"/>
</dbReference>
<evidence type="ECO:0000259" key="5">
    <source>
        <dbReference type="Pfam" id="PF17802"/>
    </source>
</evidence>
<feature type="compositionally biased region" description="Low complexity" evidence="1">
    <location>
        <begin position="1952"/>
        <end position="1982"/>
    </location>
</feature>
<organism evidence="7 8">
    <name type="scientific">Desulfitobacterium dehalogenans (strain ATCC 51507 / DSM 9161 / JW/IU-DC1)</name>
    <dbReference type="NCBI Taxonomy" id="756499"/>
    <lineage>
        <taxon>Bacteria</taxon>
        <taxon>Bacillati</taxon>
        <taxon>Bacillota</taxon>
        <taxon>Clostridia</taxon>
        <taxon>Eubacteriales</taxon>
        <taxon>Desulfitobacteriaceae</taxon>
        <taxon>Desulfitobacterium</taxon>
    </lineage>
</organism>
<dbReference type="Gene3D" id="2.60.40.1120">
    <property type="entry name" value="Carboxypeptidase-like, regulatory domain"/>
    <property type="match status" value="1"/>
</dbReference>
<dbReference type="Pfam" id="PF17802">
    <property type="entry name" value="SpaA"/>
    <property type="match status" value="1"/>
</dbReference>